<keyword evidence="8" id="KW-1185">Reference proteome</keyword>
<keyword evidence="5 6" id="KW-0472">Membrane</keyword>
<evidence type="ECO:0000256" key="2">
    <source>
        <dbReference type="ARBA" id="ARBA00009012"/>
    </source>
</evidence>
<evidence type="ECO:0008006" key="9">
    <source>
        <dbReference type="Google" id="ProtNLM"/>
    </source>
</evidence>
<keyword evidence="3 6" id="KW-0812">Transmembrane</keyword>
<evidence type="ECO:0000256" key="1">
    <source>
        <dbReference type="ARBA" id="ARBA00004141"/>
    </source>
</evidence>
<evidence type="ECO:0000313" key="8">
    <source>
        <dbReference type="Proteomes" id="UP000237438"/>
    </source>
</evidence>
<dbReference type="STRING" id="225359.A0A2S4PV23"/>
<dbReference type="PANTHER" id="PTHR13353:SF5">
    <property type="entry name" value="TRANSMEMBRANE PROTEIN 19"/>
    <property type="match status" value="1"/>
</dbReference>
<reference evidence="7 8" key="1">
    <citation type="submission" date="2017-10" db="EMBL/GenBank/DDBJ databases">
        <title>Development of genomic resources for the powdery mildew, Erysiphe pulchra.</title>
        <authorList>
            <person name="Wadl P.A."/>
            <person name="Mack B.M."/>
            <person name="Moore G."/>
            <person name="Beltz S.B."/>
        </authorList>
    </citation>
    <scope>NUCLEOTIDE SEQUENCE [LARGE SCALE GENOMIC DNA]</scope>
    <source>
        <strain evidence="7">Cflorida</strain>
    </source>
</reference>
<comment type="caution">
    <text evidence="7">The sequence shown here is derived from an EMBL/GenBank/DDBJ whole genome shotgun (WGS) entry which is preliminary data.</text>
</comment>
<evidence type="ECO:0000256" key="6">
    <source>
        <dbReference type="SAM" id="Phobius"/>
    </source>
</evidence>
<evidence type="ECO:0000313" key="7">
    <source>
        <dbReference type="EMBL" id="POS85854.1"/>
    </source>
</evidence>
<accession>A0A2S4PV23</accession>
<comment type="subcellular location">
    <subcellularLocation>
        <location evidence="1">Membrane</location>
        <topology evidence="1">Multi-pass membrane protein</topology>
    </subcellularLocation>
</comment>
<name>A0A2S4PV23_9PEZI</name>
<gene>
    <name evidence="7" type="ORF">EPUL_001539</name>
</gene>
<protein>
    <recommendedName>
        <fullName evidence="9">Transmembrane protein 19</fullName>
    </recommendedName>
</protein>
<dbReference type="PANTHER" id="PTHR13353">
    <property type="entry name" value="TRANSMEMBRANE PROTEIN 19"/>
    <property type="match status" value="1"/>
</dbReference>
<dbReference type="GO" id="GO:0016020">
    <property type="term" value="C:membrane"/>
    <property type="evidence" value="ECO:0007669"/>
    <property type="project" value="UniProtKB-SubCell"/>
</dbReference>
<evidence type="ECO:0000256" key="4">
    <source>
        <dbReference type="ARBA" id="ARBA00022989"/>
    </source>
</evidence>
<dbReference type="Pfam" id="PF01940">
    <property type="entry name" value="DUF92"/>
    <property type="match status" value="1"/>
</dbReference>
<evidence type="ECO:0000256" key="5">
    <source>
        <dbReference type="ARBA" id="ARBA00023136"/>
    </source>
</evidence>
<keyword evidence="4 6" id="KW-1133">Transmembrane helix</keyword>
<organism evidence="7 8">
    <name type="scientific">Erysiphe pulchra</name>
    <dbReference type="NCBI Taxonomy" id="225359"/>
    <lineage>
        <taxon>Eukaryota</taxon>
        <taxon>Fungi</taxon>
        <taxon>Dikarya</taxon>
        <taxon>Ascomycota</taxon>
        <taxon>Pezizomycotina</taxon>
        <taxon>Leotiomycetes</taxon>
        <taxon>Erysiphales</taxon>
        <taxon>Erysiphaceae</taxon>
        <taxon>Erysiphe</taxon>
    </lineage>
</organism>
<proteinExistence type="inferred from homology"/>
<sequence length="394" mass="42850">MKIIIAVPITLVMVYRAWSKASLTHAGIVAAILTAGAHAVHPWNLPFGLLITFFLAGTRVTKVCILTIFRFKKTHGWQVKQHIKSKLTIHASGDVGKEGSRTHVQVFANSGVASVLSILHAYQLIHREENYCHSWPGNLLFIGIVANYAAVAADTFSSELGILSKSQPRLITSLTLRKVPPGTNGGVTFFGLVAAVLGSSIIVIASILLTPFCQSSIPKNERDGSRTWTFSDKLKFSIAMIIWGALGSVLDSFLGGWLQQSVVDTKSGKIVEGNGGKKVHVETSKNNVQGERLPRDGTFKKEQWKQKNKLSEDPDSSSHYFEGDSSLKIDNLNEESSSISSSSLEMKPCRVVESGSLAWLDNNEVNFVMALTMSIGAMVIASWTLQVPLSCILP</sequence>
<dbReference type="InterPro" id="IPR002794">
    <property type="entry name" value="DUF92_TMEM19"/>
</dbReference>
<feature type="transmembrane region" description="Helical" evidence="6">
    <location>
        <begin position="189"/>
        <end position="213"/>
    </location>
</feature>
<dbReference type="OrthoDB" id="30881at2759"/>
<evidence type="ECO:0000256" key="3">
    <source>
        <dbReference type="ARBA" id="ARBA00022692"/>
    </source>
</evidence>
<feature type="transmembrane region" description="Helical" evidence="6">
    <location>
        <begin position="234"/>
        <end position="258"/>
    </location>
</feature>
<dbReference type="Proteomes" id="UP000237438">
    <property type="component" value="Unassembled WGS sequence"/>
</dbReference>
<feature type="transmembrane region" description="Helical" evidence="6">
    <location>
        <begin position="365"/>
        <end position="385"/>
    </location>
</feature>
<feature type="transmembrane region" description="Helical" evidence="6">
    <location>
        <begin position="49"/>
        <end position="71"/>
    </location>
</feature>
<dbReference type="AlphaFoldDB" id="A0A2S4PV23"/>
<comment type="similarity">
    <text evidence="2">Belongs to the TMEM19 family.</text>
</comment>
<dbReference type="EMBL" id="PEDP01000479">
    <property type="protein sequence ID" value="POS85854.1"/>
    <property type="molecule type" value="Genomic_DNA"/>
</dbReference>